<accession>A0AAR2JN30</accession>
<keyword evidence="5" id="KW-1185">Reference proteome</keyword>
<dbReference type="InterPro" id="IPR001870">
    <property type="entry name" value="B30.2/SPRY"/>
</dbReference>
<dbReference type="InterPro" id="IPR001611">
    <property type="entry name" value="Leu-rich_rpt"/>
</dbReference>
<dbReference type="InterPro" id="IPR013320">
    <property type="entry name" value="ConA-like_dom_sf"/>
</dbReference>
<keyword evidence="1" id="KW-0433">Leucine-rich repeat</keyword>
<sequence length="602" mass="66210">MHLFCLCRLAMCKLSQQSCNILQSVLQTETSSLRELDLSNNDLQDAGVELLSAGLKSSHCKVEKLRLALCNLGKYTCNTLGLTLQAETWSLKELDLSKNNLQDSGMEDLSQGLKSPLCELEIFRLDMCGFTLESCKSLISALQTKITTLTELNLSSNELQDSAMELLSAGLKTGKCKLEILRLVVCKLSAQSCDTLNSVLQTETSCLKELDLCNNDLQDAGVEKLSVGLKSSHCKLEILKLVVCKLSAQSCDTLNSVLQTESSCLKELDLSNNDLYDSGLANLFAGLKSSICKLQILRLALCNLGVNKCERLGSLLKLEISLKALDLSNNDLQDSGVELLCAGLKTGDCKLENLILSGCMIKEEGCSSLASALSSNLSHLKDLDLTYNHPGESGVKVLSARLEDPRCTLRTLRVEHGGENRIKPGLKKYSCDFTLDPNTVNSRLSLSDGNRKVKNVIVPHFYPDHPERFDYCCQVLCRESLTGRCYWEAQWSGGVYIAVTYKSIRRKGGSGDCVFGLNEKSWSLSCSNNSYSVRHNKNETKLSARPSSKRVGVYVDCPAGSLSFYSVSDDQTLTHLHTFSTTFTEPLCAGFYIYYDSSVCLK</sequence>
<dbReference type="InterPro" id="IPR006553">
    <property type="entry name" value="Leu-rich_rpt_Cys-con_subtyp"/>
</dbReference>
<dbReference type="Ensembl" id="ENSPNAT00000056417.1">
    <property type="protein sequence ID" value="ENSPNAP00000051599.1"/>
    <property type="gene ID" value="ENSPNAG00000035546.1"/>
</dbReference>
<dbReference type="SMART" id="SM00367">
    <property type="entry name" value="LRR_CC"/>
    <property type="match status" value="6"/>
</dbReference>
<dbReference type="PANTHER" id="PTHR24106">
    <property type="entry name" value="NACHT, LRR AND CARD DOMAINS-CONTAINING"/>
    <property type="match status" value="1"/>
</dbReference>
<evidence type="ECO:0000256" key="1">
    <source>
        <dbReference type="ARBA" id="ARBA00022614"/>
    </source>
</evidence>
<keyword evidence="2" id="KW-0677">Repeat</keyword>
<evidence type="ECO:0000313" key="4">
    <source>
        <dbReference type="Ensembl" id="ENSPNAP00000051599.1"/>
    </source>
</evidence>
<dbReference type="PROSITE" id="PS51450">
    <property type="entry name" value="LRR"/>
    <property type="match status" value="3"/>
</dbReference>
<proteinExistence type="predicted"/>
<evidence type="ECO:0000256" key="2">
    <source>
        <dbReference type="ARBA" id="ARBA00022737"/>
    </source>
</evidence>
<dbReference type="InterPro" id="IPR003879">
    <property type="entry name" value="Butyrophylin_SPRY"/>
</dbReference>
<dbReference type="SMART" id="SM00589">
    <property type="entry name" value="PRY"/>
    <property type="match status" value="1"/>
</dbReference>
<dbReference type="PRINTS" id="PR01407">
    <property type="entry name" value="BUTYPHLNCDUF"/>
</dbReference>
<reference evidence="4 5" key="1">
    <citation type="submission" date="2020-10" db="EMBL/GenBank/DDBJ databases">
        <title>Pygocentrus nattereri (red-bellied piranha) genome, fPygNat1, primary haplotype.</title>
        <authorList>
            <person name="Myers G."/>
            <person name="Meyer A."/>
            <person name="Karagic N."/>
            <person name="Pippel M."/>
            <person name="Winkler S."/>
            <person name="Tracey A."/>
            <person name="Wood J."/>
            <person name="Formenti G."/>
            <person name="Howe K."/>
            <person name="Fedrigo O."/>
            <person name="Jarvis E.D."/>
        </authorList>
    </citation>
    <scope>NUCLEOTIDE SEQUENCE [LARGE SCALE GENOMIC DNA]</scope>
</reference>
<evidence type="ECO:0000313" key="5">
    <source>
        <dbReference type="Proteomes" id="UP001501920"/>
    </source>
</evidence>
<dbReference type="Proteomes" id="UP001501920">
    <property type="component" value="Chromosome 12"/>
</dbReference>
<feature type="domain" description="B30.2/SPRY" evidence="3">
    <location>
        <begin position="413"/>
        <end position="602"/>
    </location>
</feature>
<dbReference type="FunFam" id="2.60.120.920:FF:000037">
    <property type="entry name" value="Si:dkey-191j3.2"/>
    <property type="match status" value="1"/>
</dbReference>
<dbReference type="GeneTree" id="ENSGT01150000287004"/>
<dbReference type="Pfam" id="PF13765">
    <property type="entry name" value="PRY"/>
    <property type="match status" value="1"/>
</dbReference>
<name>A0AAR2JN30_PYGNA</name>
<dbReference type="SUPFAM" id="SSF49899">
    <property type="entry name" value="Concanavalin A-like lectins/glucanases"/>
    <property type="match status" value="1"/>
</dbReference>
<organism evidence="4 5">
    <name type="scientific">Pygocentrus nattereri</name>
    <name type="common">Red-bellied piranha</name>
    <dbReference type="NCBI Taxonomy" id="42514"/>
    <lineage>
        <taxon>Eukaryota</taxon>
        <taxon>Metazoa</taxon>
        <taxon>Chordata</taxon>
        <taxon>Craniata</taxon>
        <taxon>Vertebrata</taxon>
        <taxon>Euteleostomi</taxon>
        <taxon>Actinopterygii</taxon>
        <taxon>Neopterygii</taxon>
        <taxon>Teleostei</taxon>
        <taxon>Ostariophysi</taxon>
        <taxon>Characiformes</taxon>
        <taxon>Characoidei</taxon>
        <taxon>Pygocentrus</taxon>
    </lineage>
</organism>
<dbReference type="SMART" id="SM00368">
    <property type="entry name" value="LRR_RI"/>
    <property type="match status" value="12"/>
</dbReference>
<dbReference type="Pfam" id="PF00622">
    <property type="entry name" value="SPRY"/>
    <property type="match status" value="1"/>
</dbReference>
<dbReference type="SMART" id="SM00449">
    <property type="entry name" value="SPRY"/>
    <property type="match status" value="1"/>
</dbReference>
<dbReference type="InterPro" id="IPR043136">
    <property type="entry name" value="B30.2/SPRY_sf"/>
</dbReference>
<dbReference type="Gene3D" id="3.80.10.10">
    <property type="entry name" value="Ribonuclease Inhibitor"/>
    <property type="match status" value="2"/>
</dbReference>
<protein>
    <recommendedName>
        <fullName evidence="3">B30.2/SPRY domain-containing protein</fullName>
    </recommendedName>
</protein>
<dbReference type="PROSITE" id="PS50188">
    <property type="entry name" value="B302_SPRY"/>
    <property type="match status" value="1"/>
</dbReference>
<dbReference type="InterPro" id="IPR051261">
    <property type="entry name" value="NLR"/>
</dbReference>
<dbReference type="SUPFAM" id="SSF52047">
    <property type="entry name" value="RNI-like"/>
    <property type="match status" value="2"/>
</dbReference>
<dbReference type="Gene3D" id="2.60.120.920">
    <property type="match status" value="1"/>
</dbReference>
<reference evidence="4" key="3">
    <citation type="submission" date="2025-09" db="UniProtKB">
        <authorList>
            <consortium name="Ensembl"/>
        </authorList>
    </citation>
    <scope>IDENTIFICATION</scope>
</reference>
<dbReference type="Pfam" id="PF13516">
    <property type="entry name" value="LRR_6"/>
    <property type="match status" value="6"/>
</dbReference>
<dbReference type="InterPro" id="IPR003877">
    <property type="entry name" value="SPRY_dom"/>
</dbReference>
<reference evidence="4" key="2">
    <citation type="submission" date="2025-08" db="UniProtKB">
        <authorList>
            <consortium name="Ensembl"/>
        </authorList>
    </citation>
    <scope>IDENTIFICATION</scope>
</reference>
<dbReference type="InterPro" id="IPR032675">
    <property type="entry name" value="LRR_dom_sf"/>
</dbReference>
<evidence type="ECO:0000259" key="3">
    <source>
        <dbReference type="PROSITE" id="PS50188"/>
    </source>
</evidence>
<gene>
    <name evidence="4" type="primary">RNH1</name>
</gene>
<dbReference type="AlphaFoldDB" id="A0AAR2JN30"/>
<dbReference type="CDD" id="cd16040">
    <property type="entry name" value="SPRY_PRY_SNTX"/>
    <property type="match status" value="1"/>
</dbReference>
<dbReference type="InterPro" id="IPR006574">
    <property type="entry name" value="PRY"/>
</dbReference>